<reference evidence="1 2" key="1">
    <citation type="journal article" date="2013" name="Pathog. Dis.">
        <title>Genome sequences of 65 Helicobacter pylori strains isolated from asymptomatic individuals and patients with gastric cancer, peptic ulcer disease, or gastritis.</title>
        <authorList>
            <person name="Blanchard T.G."/>
            <person name="Czinn S.J."/>
            <person name="Correa P."/>
            <person name="Nakazawa T."/>
            <person name="Keelan M."/>
            <person name="Morningstar L."/>
            <person name="Santana-Cruz I."/>
            <person name="Maroo A."/>
            <person name="McCracken C."/>
            <person name="Shefchek K."/>
            <person name="Daugherty S."/>
            <person name="Song Y."/>
            <person name="Fraser C.M."/>
            <person name="Fricke W.F."/>
        </authorList>
    </citation>
    <scope>NUCLEOTIDE SEQUENCE [LARGE SCALE GENOMIC DNA]</scope>
    <source>
        <strain evidence="1 2">NQ4053</strain>
    </source>
</reference>
<evidence type="ECO:0000313" key="2">
    <source>
        <dbReference type="Proteomes" id="UP000004260"/>
    </source>
</evidence>
<dbReference type="PATRIC" id="fig|992027.3.peg.156"/>
<sequence>MLGFLVVVGGLKKAWVFYRFWAYRVKILFKLALGVGD</sequence>
<comment type="caution">
    <text evidence="1">The sequence shown here is derived from an EMBL/GenBank/DDBJ whole genome shotgun (WGS) entry which is preliminary data.</text>
</comment>
<dbReference type="EMBL" id="AKNV01000001">
    <property type="protein sequence ID" value="EJB35872.1"/>
    <property type="molecule type" value="Genomic_DNA"/>
</dbReference>
<dbReference type="AlphaFoldDB" id="J0JD31"/>
<organism evidence="1 2">
    <name type="scientific">Helicobacter pylori NQ4053</name>
    <dbReference type="NCBI Taxonomy" id="992027"/>
    <lineage>
        <taxon>Bacteria</taxon>
        <taxon>Pseudomonadati</taxon>
        <taxon>Campylobacterota</taxon>
        <taxon>Epsilonproteobacteria</taxon>
        <taxon>Campylobacterales</taxon>
        <taxon>Helicobacteraceae</taxon>
        <taxon>Helicobacter</taxon>
    </lineage>
</organism>
<accession>J0JD31</accession>
<proteinExistence type="predicted"/>
<dbReference type="Proteomes" id="UP000004260">
    <property type="component" value="Unassembled WGS sequence"/>
</dbReference>
<name>J0JD31_HELPX</name>
<evidence type="ECO:0000313" key="1">
    <source>
        <dbReference type="EMBL" id="EJB35872.1"/>
    </source>
</evidence>
<gene>
    <name evidence="1" type="ORF">HPNQ4053_0164</name>
</gene>
<protein>
    <submittedName>
        <fullName evidence="1">Uncharacterized protein</fullName>
    </submittedName>
</protein>